<proteinExistence type="predicted"/>
<evidence type="ECO:0000259" key="2">
    <source>
        <dbReference type="Pfam" id="PF24645"/>
    </source>
</evidence>
<comment type="caution">
    <text evidence="3">The sequence shown here is derived from an EMBL/GenBank/DDBJ whole genome shotgun (WGS) entry which is preliminary data.</text>
</comment>
<dbReference type="Pfam" id="PF24645">
    <property type="entry name" value="DUF7639"/>
    <property type="match status" value="1"/>
</dbReference>
<dbReference type="RefSeq" id="WP_378253893.1">
    <property type="nucleotide sequence ID" value="NZ_JBHSJV010000001.1"/>
</dbReference>
<dbReference type="Proteomes" id="UP001597459">
    <property type="component" value="Unassembled WGS sequence"/>
</dbReference>
<evidence type="ECO:0000313" key="3">
    <source>
        <dbReference type="EMBL" id="MFD2593629.1"/>
    </source>
</evidence>
<feature type="domain" description="DUF7639" evidence="2">
    <location>
        <begin position="262"/>
        <end position="334"/>
    </location>
</feature>
<feature type="domain" description="DUF7638" evidence="1">
    <location>
        <begin position="152"/>
        <end position="259"/>
    </location>
</feature>
<dbReference type="Pfam" id="PF24644">
    <property type="entry name" value="DUF7638"/>
    <property type="match status" value="2"/>
</dbReference>
<protein>
    <submittedName>
        <fullName evidence="3">Uncharacterized protein</fullName>
    </submittedName>
</protein>
<dbReference type="InterPro" id="IPR056055">
    <property type="entry name" value="DUF7638"/>
</dbReference>
<dbReference type="InterPro" id="IPR056056">
    <property type="entry name" value="DUF7639"/>
</dbReference>
<gene>
    <name evidence="3" type="ORF">ACFSTE_22515</name>
</gene>
<organism evidence="3 4">
    <name type="scientific">Aquimarina hainanensis</name>
    <dbReference type="NCBI Taxonomy" id="1578017"/>
    <lineage>
        <taxon>Bacteria</taxon>
        <taxon>Pseudomonadati</taxon>
        <taxon>Bacteroidota</taxon>
        <taxon>Flavobacteriia</taxon>
        <taxon>Flavobacteriales</taxon>
        <taxon>Flavobacteriaceae</taxon>
        <taxon>Aquimarina</taxon>
    </lineage>
</organism>
<evidence type="ECO:0000259" key="1">
    <source>
        <dbReference type="Pfam" id="PF24644"/>
    </source>
</evidence>
<accession>A0ABW5NF46</accession>
<reference evidence="4" key="1">
    <citation type="journal article" date="2019" name="Int. J. Syst. Evol. Microbiol.">
        <title>The Global Catalogue of Microorganisms (GCM) 10K type strain sequencing project: providing services to taxonomists for standard genome sequencing and annotation.</title>
        <authorList>
            <consortium name="The Broad Institute Genomics Platform"/>
            <consortium name="The Broad Institute Genome Sequencing Center for Infectious Disease"/>
            <person name="Wu L."/>
            <person name="Ma J."/>
        </authorList>
    </citation>
    <scope>NUCLEOTIDE SEQUENCE [LARGE SCALE GENOMIC DNA]</scope>
    <source>
        <strain evidence="4">KCTC 42423</strain>
    </source>
</reference>
<name>A0ABW5NF46_9FLAO</name>
<keyword evidence="4" id="KW-1185">Reference proteome</keyword>
<sequence length="346" mass="40556">MKLNLFRKNKVDFNLPSTYRTKVIEGVSIPGIIRNGTHFFVDLEVYEDGRVECWNFEDFEHFKKDVKRGWVAVNIPNGEEISIHSLGSWTVSDGSWNYNKDSFIDYVWSIVKHLNPKLDNIYSYSEKKVNGVTIGESGKGKIYKEKKKNPNDPFPEKIKGTGINLFFKDEKGEYHLVRFDVYDQESIWVNRFEEPFEISLTQFEQMILEEKILTELPISTQVNIFGLGFFKIKEERYSAKISEKLLEVKDTIRVLNGEPSTIELCREIYQKYMGNPTVRLKEELKEAYENIPEHERMYVGDMDVKDTAVRMIIYGEQEIENWSHYQVAKEMGEELPSISIPKPKKE</sequence>
<evidence type="ECO:0000313" key="4">
    <source>
        <dbReference type="Proteomes" id="UP001597459"/>
    </source>
</evidence>
<dbReference type="EMBL" id="JBHULX010000048">
    <property type="protein sequence ID" value="MFD2593629.1"/>
    <property type="molecule type" value="Genomic_DNA"/>
</dbReference>
<feature type="domain" description="DUF7638" evidence="1">
    <location>
        <begin position="17"/>
        <end position="117"/>
    </location>
</feature>